<dbReference type="Proteomes" id="UP000285839">
    <property type="component" value="Unassembled WGS sequence"/>
</dbReference>
<feature type="region of interest" description="Disordered" evidence="1">
    <location>
        <begin position="1"/>
        <end position="31"/>
    </location>
</feature>
<comment type="caution">
    <text evidence="2">The sequence shown here is derived from an EMBL/GenBank/DDBJ whole genome shotgun (WGS) entry which is preliminary data.</text>
</comment>
<protein>
    <recommendedName>
        <fullName evidence="4">Rho termination factor N-terminal domain-containing protein</fullName>
    </recommendedName>
</protein>
<evidence type="ECO:0000313" key="2">
    <source>
        <dbReference type="EMBL" id="RGR46592.1"/>
    </source>
</evidence>
<accession>A0A412ENI3</accession>
<name>A0A412ENI3_9FIRM</name>
<dbReference type="EMBL" id="QRUH01000013">
    <property type="protein sequence ID" value="RGR46592.1"/>
    <property type="molecule type" value="Genomic_DNA"/>
</dbReference>
<organism evidence="2 3">
    <name type="scientific">Blautia obeum</name>
    <dbReference type="NCBI Taxonomy" id="40520"/>
    <lineage>
        <taxon>Bacteria</taxon>
        <taxon>Bacillati</taxon>
        <taxon>Bacillota</taxon>
        <taxon>Clostridia</taxon>
        <taxon>Lachnospirales</taxon>
        <taxon>Lachnospiraceae</taxon>
        <taxon>Blautia</taxon>
    </lineage>
</organism>
<sequence length="60" mass="6459">MNSQSPSVASVESEESTHKYAESELSNMTVPQLRQLASDNGYALTSTNKAGIISEILSQQ</sequence>
<proteinExistence type="predicted"/>
<reference evidence="2 3" key="1">
    <citation type="submission" date="2018-08" db="EMBL/GenBank/DDBJ databases">
        <title>A genome reference for cultivated species of the human gut microbiota.</title>
        <authorList>
            <person name="Zou Y."/>
            <person name="Xue W."/>
            <person name="Luo G."/>
        </authorList>
    </citation>
    <scope>NUCLEOTIDE SEQUENCE [LARGE SCALE GENOMIC DNA]</scope>
    <source>
        <strain evidence="2 3">AF25-21</strain>
    </source>
</reference>
<feature type="compositionally biased region" description="Low complexity" evidence="1">
    <location>
        <begin position="1"/>
        <end position="11"/>
    </location>
</feature>
<evidence type="ECO:0008006" key="4">
    <source>
        <dbReference type="Google" id="ProtNLM"/>
    </source>
</evidence>
<evidence type="ECO:0000313" key="3">
    <source>
        <dbReference type="Proteomes" id="UP000285839"/>
    </source>
</evidence>
<dbReference type="AlphaFoldDB" id="A0A412ENI3"/>
<dbReference type="RefSeq" id="WP_118031600.1">
    <property type="nucleotide sequence ID" value="NZ_QRUH01000013.1"/>
</dbReference>
<gene>
    <name evidence="2" type="ORF">DWY46_14360</name>
</gene>
<evidence type="ECO:0000256" key="1">
    <source>
        <dbReference type="SAM" id="MobiDB-lite"/>
    </source>
</evidence>